<evidence type="ECO:0000256" key="4">
    <source>
        <dbReference type="ARBA" id="ARBA00023237"/>
    </source>
</evidence>
<dbReference type="GO" id="GO:0015920">
    <property type="term" value="P:lipopolysaccharide transport"/>
    <property type="evidence" value="ECO:0007669"/>
    <property type="project" value="TreeGrafter"/>
</dbReference>
<dbReference type="PANTHER" id="PTHR38098:SF1">
    <property type="entry name" value="LPS-ASSEMBLY LIPOPROTEIN LPTE"/>
    <property type="match status" value="1"/>
</dbReference>
<keyword evidence="4 6" id="KW-0998">Cell outer membrane</keyword>
<dbReference type="OrthoDB" id="5612114at2"/>
<keyword evidence="1 6" id="KW-0732">Signal</keyword>
<sequence length="191" mass="21491">MQWRAKMHLIRPHQLLGCAVLGLSLLLSGCGFQLRGLGTDMVNLQELRIESRDQYSELHQGVKQALEDNGVSITTSAPFRLQLLAEERDRVAVSYTSRSAPAEYELTNRLLFQVSDSQGRPLVGPETLTARRVFVTDRDNITGSNQEEELLRQELRQDLIRQMLFRLSSLSESELSARAQALEQQATPATP</sequence>
<name>A0A7V7GTP6_9GAMM</name>
<accession>A0A7V7GTP6</accession>
<proteinExistence type="inferred from homology"/>
<organism evidence="7 8">
    <name type="scientific">Halopseudomonas laoshanensis</name>
    <dbReference type="NCBI Taxonomy" id="2268758"/>
    <lineage>
        <taxon>Bacteria</taxon>
        <taxon>Pseudomonadati</taxon>
        <taxon>Pseudomonadota</taxon>
        <taxon>Gammaproteobacteria</taxon>
        <taxon>Pseudomonadales</taxon>
        <taxon>Pseudomonadaceae</taxon>
        <taxon>Halopseudomonas</taxon>
    </lineage>
</organism>
<dbReference type="GO" id="GO:0001530">
    <property type="term" value="F:lipopolysaccharide binding"/>
    <property type="evidence" value="ECO:0007669"/>
    <property type="project" value="TreeGrafter"/>
</dbReference>
<evidence type="ECO:0000313" key="7">
    <source>
        <dbReference type="EMBL" id="KAA0694793.1"/>
    </source>
</evidence>
<gene>
    <name evidence="6" type="primary">lptE</name>
    <name evidence="7" type="ORF">DT594_07880</name>
</gene>
<comment type="function">
    <text evidence="6">Together with LptD, is involved in the assembly of lipopolysaccharide (LPS) at the surface of the outer membrane. Required for the proper assembly of LptD. Binds LPS and may serve as the LPS recognition site at the outer membrane.</text>
</comment>
<evidence type="ECO:0000313" key="8">
    <source>
        <dbReference type="Proteomes" id="UP000463138"/>
    </source>
</evidence>
<dbReference type="PANTHER" id="PTHR38098">
    <property type="entry name" value="LPS-ASSEMBLY LIPOPROTEIN LPTE"/>
    <property type="match status" value="1"/>
</dbReference>
<dbReference type="PROSITE" id="PS51257">
    <property type="entry name" value="PROKAR_LIPOPROTEIN"/>
    <property type="match status" value="1"/>
</dbReference>
<dbReference type="InterPro" id="IPR007485">
    <property type="entry name" value="LPS_assembly_LptE"/>
</dbReference>
<dbReference type="HAMAP" id="MF_01186">
    <property type="entry name" value="LPS_assembly_LptE"/>
    <property type="match status" value="1"/>
</dbReference>
<dbReference type="AlphaFoldDB" id="A0A7V7GTP6"/>
<keyword evidence="8" id="KW-1185">Reference proteome</keyword>
<evidence type="ECO:0000256" key="6">
    <source>
        <dbReference type="HAMAP-Rule" id="MF_01186"/>
    </source>
</evidence>
<dbReference type="GO" id="GO:1990351">
    <property type="term" value="C:transporter complex"/>
    <property type="evidence" value="ECO:0007669"/>
    <property type="project" value="TreeGrafter"/>
</dbReference>
<comment type="caution">
    <text evidence="7">The sequence shown here is derived from an EMBL/GenBank/DDBJ whole genome shotgun (WGS) entry which is preliminary data.</text>
</comment>
<keyword evidence="5 6" id="KW-0449">Lipoprotein</keyword>
<dbReference type="EMBL" id="QOVF01000002">
    <property type="protein sequence ID" value="KAA0694793.1"/>
    <property type="molecule type" value="Genomic_DNA"/>
</dbReference>
<keyword evidence="3 6" id="KW-0564">Palmitate</keyword>
<dbReference type="GO" id="GO:0043165">
    <property type="term" value="P:Gram-negative-bacterium-type cell outer membrane assembly"/>
    <property type="evidence" value="ECO:0007669"/>
    <property type="project" value="UniProtKB-UniRule"/>
</dbReference>
<protein>
    <recommendedName>
        <fullName evidence="6">LPS-assembly lipoprotein LptE</fullName>
    </recommendedName>
</protein>
<dbReference type="GO" id="GO:0009279">
    <property type="term" value="C:cell outer membrane"/>
    <property type="evidence" value="ECO:0007669"/>
    <property type="project" value="UniProtKB-SubCell"/>
</dbReference>
<comment type="similarity">
    <text evidence="6">Belongs to the LptE lipoprotein family.</text>
</comment>
<reference evidence="7 8" key="1">
    <citation type="submission" date="2018-07" db="EMBL/GenBank/DDBJ databases">
        <title>Pseudomonas laoshanensis sp. nov., isolated from soil.</title>
        <authorList>
            <person name="Sun J."/>
            <person name="Yu L."/>
            <person name="Wang M."/>
            <person name="Zhang C."/>
        </authorList>
    </citation>
    <scope>NUCLEOTIDE SEQUENCE [LARGE SCALE GENOMIC DNA]</scope>
    <source>
        <strain evidence="7 8">Y22</strain>
    </source>
</reference>
<evidence type="ECO:0000256" key="1">
    <source>
        <dbReference type="ARBA" id="ARBA00022729"/>
    </source>
</evidence>
<comment type="subcellular location">
    <subcellularLocation>
        <location evidence="6">Cell outer membrane</location>
        <topology evidence="6">Lipid-anchor</topology>
    </subcellularLocation>
</comment>
<dbReference type="Gene3D" id="3.30.160.150">
    <property type="entry name" value="Lipoprotein like domain"/>
    <property type="match status" value="1"/>
</dbReference>
<evidence type="ECO:0000256" key="2">
    <source>
        <dbReference type="ARBA" id="ARBA00023136"/>
    </source>
</evidence>
<evidence type="ECO:0000256" key="5">
    <source>
        <dbReference type="ARBA" id="ARBA00023288"/>
    </source>
</evidence>
<evidence type="ECO:0000256" key="3">
    <source>
        <dbReference type="ARBA" id="ARBA00023139"/>
    </source>
</evidence>
<dbReference type="Pfam" id="PF04390">
    <property type="entry name" value="LptE"/>
    <property type="match status" value="1"/>
</dbReference>
<keyword evidence="2 6" id="KW-0472">Membrane</keyword>
<dbReference type="Proteomes" id="UP000463138">
    <property type="component" value="Unassembled WGS sequence"/>
</dbReference>
<comment type="subunit">
    <text evidence="6">Component of the lipopolysaccharide transport and assembly complex. Interacts with LptD.</text>
</comment>